<dbReference type="PROSITE" id="PS50011">
    <property type="entry name" value="PROTEIN_KINASE_DOM"/>
    <property type="match status" value="1"/>
</dbReference>
<evidence type="ECO:0000259" key="5">
    <source>
        <dbReference type="PROSITE" id="PS50011"/>
    </source>
</evidence>
<dbReference type="GO" id="GO:0004674">
    <property type="term" value="F:protein serine/threonine kinase activity"/>
    <property type="evidence" value="ECO:0007669"/>
    <property type="project" value="TreeGrafter"/>
</dbReference>
<evidence type="ECO:0000313" key="7">
    <source>
        <dbReference type="Proteomes" id="UP000054097"/>
    </source>
</evidence>
<evidence type="ECO:0000256" key="3">
    <source>
        <dbReference type="PIRSR" id="PIRSR000615-3"/>
    </source>
</evidence>
<feature type="region of interest" description="Disordered" evidence="4">
    <location>
        <begin position="305"/>
        <end position="334"/>
    </location>
</feature>
<dbReference type="PROSITE" id="PS00108">
    <property type="entry name" value="PROTEIN_KINASE_ST"/>
    <property type="match status" value="1"/>
</dbReference>
<accession>A0A0C3AZ67</accession>
<keyword evidence="7" id="KW-1185">Reference proteome</keyword>
<feature type="compositionally biased region" description="Acidic residues" evidence="4">
    <location>
        <begin position="315"/>
        <end position="325"/>
    </location>
</feature>
<feature type="domain" description="Protein kinase" evidence="5">
    <location>
        <begin position="19"/>
        <end position="292"/>
    </location>
</feature>
<proteinExistence type="predicted"/>
<dbReference type="Proteomes" id="UP000054097">
    <property type="component" value="Unassembled WGS sequence"/>
</dbReference>
<feature type="active site" description="Proton acceptor" evidence="1">
    <location>
        <position position="150"/>
    </location>
</feature>
<reference evidence="6 7" key="1">
    <citation type="submission" date="2014-04" db="EMBL/GenBank/DDBJ databases">
        <authorList>
            <consortium name="DOE Joint Genome Institute"/>
            <person name="Kuo A."/>
            <person name="Zuccaro A."/>
            <person name="Kohler A."/>
            <person name="Nagy L.G."/>
            <person name="Floudas D."/>
            <person name="Copeland A."/>
            <person name="Barry K.W."/>
            <person name="Cichocki N."/>
            <person name="Veneault-Fourrey C."/>
            <person name="LaButti K."/>
            <person name="Lindquist E.A."/>
            <person name="Lipzen A."/>
            <person name="Lundell T."/>
            <person name="Morin E."/>
            <person name="Murat C."/>
            <person name="Sun H."/>
            <person name="Tunlid A."/>
            <person name="Henrissat B."/>
            <person name="Grigoriev I.V."/>
            <person name="Hibbett D.S."/>
            <person name="Martin F."/>
            <person name="Nordberg H.P."/>
            <person name="Cantor M.N."/>
            <person name="Hua S.X."/>
        </authorList>
    </citation>
    <scope>NUCLEOTIDE SEQUENCE [LARGE SCALE GENOMIC DNA]</scope>
    <source>
        <strain evidence="6 7">MAFF 305830</strain>
    </source>
</reference>
<dbReference type="AlphaFoldDB" id="A0A0C3AZ67"/>
<gene>
    <name evidence="6" type="ORF">M408DRAFT_222637</name>
</gene>
<dbReference type="GO" id="GO:0046872">
    <property type="term" value="F:metal ion binding"/>
    <property type="evidence" value="ECO:0007669"/>
    <property type="project" value="UniProtKB-KW"/>
</dbReference>
<evidence type="ECO:0000256" key="1">
    <source>
        <dbReference type="PIRSR" id="PIRSR000615-1"/>
    </source>
</evidence>
<keyword evidence="2" id="KW-0067">ATP-binding</keyword>
<feature type="binding site" evidence="3">
    <location>
        <position position="168"/>
    </location>
    <ligand>
        <name>Mg(2+)</name>
        <dbReference type="ChEBI" id="CHEBI:18420"/>
    </ligand>
</feature>
<dbReference type="InterPro" id="IPR051681">
    <property type="entry name" value="Ser/Thr_Kinases-Pseudokinases"/>
</dbReference>
<dbReference type="STRING" id="933852.A0A0C3AZ67"/>
<sequence length="334" mass="37031">MDPFEHIQEAPDLSGQVVVLDGKPIFTGSYSCVYKGELREDGQLVAIKVINAVRGSALHTMRRKLLRERTAWGALDHPNILPLYGFADDNKLFEPFGALISPWMQQGDAVDFLAENQDLLTDEDKVELWRDVVEGVNYLHSFNPQLVHGDLKPRNILIDDSGHARICDFGLVRVYLEGGSSGFTTTTNHTGTERYLAYELVIAAEDACPTVASDVWAVGCIGLEFVFSQPPYSARKGNYGGAIYADIRAGIPPATRPDDIAHHLDSLWIYLELCWGPDPDKRPSAAALSVWLQALLEHSSKPIEEHSLSEIQTNNEEEVIGESLEEDSKISPCR</sequence>
<feature type="binding site" evidence="2">
    <location>
        <position position="154"/>
    </location>
    <ligand>
        <name>ATP</name>
        <dbReference type="ChEBI" id="CHEBI:30616"/>
    </ligand>
</feature>
<name>A0A0C3AZ67_SERVB</name>
<dbReference type="InterPro" id="IPR000719">
    <property type="entry name" value="Prot_kinase_dom"/>
</dbReference>
<dbReference type="PANTHER" id="PTHR44329:SF214">
    <property type="entry name" value="PROTEIN KINASE DOMAIN-CONTAINING PROTEIN"/>
    <property type="match status" value="1"/>
</dbReference>
<keyword evidence="3" id="KW-0479">Metal-binding</keyword>
<dbReference type="HOGENOM" id="CLU_000288_7_18_1"/>
<dbReference type="EMBL" id="KN824316">
    <property type="protein sequence ID" value="KIM25259.1"/>
    <property type="molecule type" value="Genomic_DNA"/>
</dbReference>
<organism evidence="6 7">
    <name type="scientific">Serendipita vermifera MAFF 305830</name>
    <dbReference type="NCBI Taxonomy" id="933852"/>
    <lineage>
        <taxon>Eukaryota</taxon>
        <taxon>Fungi</taxon>
        <taxon>Dikarya</taxon>
        <taxon>Basidiomycota</taxon>
        <taxon>Agaricomycotina</taxon>
        <taxon>Agaricomycetes</taxon>
        <taxon>Sebacinales</taxon>
        <taxon>Serendipitaceae</taxon>
        <taxon>Serendipita</taxon>
    </lineage>
</organism>
<dbReference type="SMART" id="SM00220">
    <property type="entry name" value="S_TKc"/>
    <property type="match status" value="1"/>
</dbReference>
<dbReference type="GO" id="GO:0005524">
    <property type="term" value="F:ATP binding"/>
    <property type="evidence" value="ECO:0007669"/>
    <property type="project" value="UniProtKB-KW"/>
</dbReference>
<keyword evidence="2" id="KW-0547">Nucleotide-binding</keyword>
<reference evidence="7" key="2">
    <citation type="submission" date="2015-01" db="EMBL/GenBank/DDBJ databases">
        <title>Evolutionary Origins and Diversification of the Mycorrhizal Mutualists.</title>
        <authorList>
            <consortium name="DOE Joint Genome Institute"/>
            <consortium name="Mycorrhizal Genomics Consortium"/>
            <person name="Kohler A."/>
            <person name="Kuo A."/>
            <person name="Nagy L.G."/>
            <person name="Floudas D."/>
            <person name="Copeland A."/>
            <person name="Barry K.W."/>
            <person name="Cichocki N."/>
            <person name="Veneault-Fourrey C."/>
            <person name="LaButti K."/>
            <person name="Lindquist E.A."/>
            <person name="Lipzen A."/>
            <person name="Lundell T."/>
            <person name="Morin E."/>
            <person name="Murat C."/>
            <person name="Riley R."/>
            <person name="Ohm R."/>
            <person name="Sun H."/>
            <person name="Tunlid A."/>
            <person name="Henrissat B."/>
            <person name="Grigoriev I.V."/>
            <person name="Hibbett D.S."/>
            <person name="Martin F."/>
        </authorList>
    </citation>
    <scope>NUCLEOTIDE SEQUENCE [LARGE SCALE GENOMIC DNA]</scope>
    <source>
        <strain evidence="7">MAFF 305830</strain>
    </source>
</reference>
<keyword evidence="3" id="KW-0460">Magnesium</keyword>
<dbReference type="InterPro" id="IPR008271">
    <property type="entry name" value="Ser/Thr_kinase_AS"/>
</dbReference>
<feature type="binding site" evidence="3">
    <location>
        <position position="155"/>
    </location>
    <ligand>
        <name>Mg(2+)</name>
        <dbReference type="ChEBI" id="CHEBI:18420"/>
    </ligand>
</feature>
<dbReference type="InterPro" id="IPR011009">
    <property type="entry name" value="Kinase-like_dom_sf"/>
</dbReference>
<dbReference type="SUPFAM" id="SSF56112">
    <property type="entry name" value="Protein kinase-like (PK-like)"/>
    <property type="match status" value="1"/>
</dbReference>
<dbReference type="PANTHER" id="PTHR44329">
    <property type="entry name" value="SERINE/THREONINE-PROTEIN KINASE TNNI3K-RELATED"/>
    <property type="match status" value="1"/>
</dbReference>
<evidence type="ECO:0000256" key="2">
    <source>
        <dbReference type="PIRSR" id="PIRSR000615-2"/>
    </source>
</evidence>
<dbReference type="OrthoDB" id="346907at2759"/>
<evidence type="ECO:0000256" key="4">
    <source>
        <dbReference type="SAM" id="MobiDB-lite"/>
    </source>
</evidence>
<dbReference type="Gene3D" id="1.10.510.10">
    <property type="entry name" value="Transferase(Phosphotransferase) domain 1"/>
    <property type="match status" value="1"/>
</dbReference>
<dbReference type="CDD" id="cd00180">
    <property type="entry name" value="PKc"/>
    <property type="match status" value="1"/>
</dbReference>
<protein>
    <recommendedName>
        <fullName evidence="5">Protein kinase domain-containing protein</fullName>
    </recommendedName>
</protein>
<dbReference type="Pfam" id="PF00069">
    <property type="entry name" value="Pkinase"/>
    <property type="match status" value="1"/>
</dbReference>
<evidence type="ECO:0000313" key="6">
    <source>
        <dbReference type="EMBL" id="KIM25259.1"/>
    </source>
</evidence>